<keyword evidence="5" id="KW-1185">Reference proteome</keyword>
<evidence type="ECO:0000313" key="4">
    <source>
        <dbReference type="EMBL" id="MFD4825487.1"/>
    </source>
</evidence>
<dbReference type="EC" id="3.1.21.-" evidence="4"/>
<evidence type="ECO:0000313" key="5">
    <source>
        <dbReference type="Proteomes" id="UP001598352"/>
    </source>
</evidence>
<organism evidence="4 5">
    <name type="scientific">Streptomyces rubiginosohelvolus</name>
    <dbReference type="NCBI Taxonomy" id="67362"/>
    <lineage>
        <taxon>Bacteria</taxon>
        <taxon>Bacillati</taxon>
        <taxon>Actinomycetota</taxon>
        <taxon>Actinomycetes</taxon>
        <taxon>Kitasatosporales</taxon>
        <taxon>Streptomycetaceae</taxon>
        <taxon>Streptomyces</taxon>
    </lineage>
</organism>
<feature type="domain" description="Restriction endonuclease type IV Mrr" evidence="2">
    <location>
        <begin position="8"/>
        <end position="105"/>
    </location>
</feature>
<feature type="region of interest" description="Disordered" evidence="1">
    <location>
        <begin position="709"/>
        <end position="728"/>
    </location>
</feature>
<evidence type="ECO:0000256" key="1">
    <source>
        <dbReference type="SAM" id="MobiDB-lite"/>
    </source>
</evidence>
<dbReference type="InterPro" id="IPR027417">
    <property type="entry name" value="P-loop_NTPase"/>
</dbReference>
<protein>
    <submittedName>
        <fullName evidence="4">Restriction endonuclease</fullName>
        <ecNumber evidence="4">3.1.21.-</ecNumber>
    </submittedName>
</protein>
<gene>
    <name evidence="4" type="ORF">ACFWOQ_23245</name>
</gene>
<dbReference type="GO" id="GO:0016787">
    <property type="term" value="F:hydrolase activity"/>
    <property type="evidence" value="ECO:0007669"/>
    <property type="project" value="UniProtKB-KW"/>
</dbReference>
<dbReference type="InterPro" id="IPR007560">
    <property type="entry name" value="Restrct_endonuc_IV_Mrr"/>
</dbReference>
<feature type="compositionally biased region" description="Basic and acidic residues" evidence="1">
    <location>
        <begin position="709"/>
        <end position="721"/>
    </location>
</feature>
<dbReference type="Pfam" id="PF20720">
    <property type="entry name" value="nSTAND3"/>
    <property type="match status" value="1"/>
</dbReference>
<dbReference type="Gene3D" id="3.40.50.300">
    <property type="entry name" value="P-loop containing nucleotide triphosphate hydrolases"/>
    <property type="match status" value="1"/>
</dbReference>
<dbReference type="InterPro" id="IPR049050">
    <property type="entry name" value="nSTAND3"/>
</dbReference>
<dbReference type="Proteomes" id="UP001598352">
    <property type="component" value="Unassembled WGS sequence"/>
</dbReference>
<name>A0ABW6F6Y7_9ACTN</name>
<keyword evidence="4" id="KW-0540">Nuclease</keyword>
<dbReference type="EMBL" id="JBHXKZ010000020">
    <property type="protein sequence ID" value="MFD4825487.1"/>
    <property type="molecule type" value="Genomic_DNA"/>
</dbReference>
<dbReference type="RefSeq" id="WP_382775607.1">
    <property type="nucleotide sequence ID" value="NZ_JBHXKZ010000020.1"/>
</dbReference>
<dbReference type="GO" id="GO:0004519">
    <property type="term" value="F:endonuclease activity"/>
    <property type="evidence" value="ECO:0007669"/>
    <property type="project" value="UniProtKB-KW"/>
</dbReference>
<keyword evidence="4" id="KW-0378">Hydrolase</keyword>
<dbReference type="Pfam" id="PF04471">
    <property type="entry name" value="Mrr_cat"/>
    <property type="match status" value="1"/>
</dbReference>
<proteinExistence type="predicted"/>
<feature type="domain" description="Novel STAND NTPase 3" evidence="3">
    <location>
        <begin position="175"/>
        <end position="332"/>
    </location>
</feature>
<accession>A0ABW6F6Y7</accession>
<dbReference type="SUPFAM" id="SSF52540">
    <property type="entry name" value="P-loop containing nucleoside triphosphate hydrolases"/>
    <property type="match status" value="1"/>
</dbReference>
<evidence type="ECO:0000259" key="2">
    <source>
        <dbReference type="Pfam" id="PF04471"/>
    </source>
</evidence>
<keyword evidence="4" id="KW-0255">Endonuclease</keyword>
<comment type="caution">
    <text evidence="4">The sequence shown here is derived from an EMBL/GenBank/DDBJ whole genome shotgun (WGS) entry which is preliminary data.</text>
</comment>
<evidence type="ECO:0000259" key="3">
    <source>
        <dbReference type="Pfam" id="PF20720"/>
    </source>
</evidence>
<sequence>MDSFELGRLTDHDFEEVCRDLFTELLGVPLEIFPRGRDRGIDLRHAPEGGPCTIVQCKHWYRSGRAKLLAHLTDVEVRKVAALKPDRYVLATTVELTVDAKEKLRTAFAPHIRSTEDIHGVDDIVAALRERPQLVERHFRLWLSGTAALGALLHKGPLLRSDWLRRELAKVAQTFVPHEGFERARRLLDEQHVCIVTGIPGAGKTTVARMLAAWRMGHGWEVHEISQDVDEVTELWRDGVPQLFLYDDFLGQTTLLPQFGKNEDARLLSVMRAIRDAPDKALVMTTRHYLLEEARRKHDRLASDDVRDALTGIRLTDLDLLTRGRILYNHVHRSALRPLQKRQFAARDAWLPVVSHRNFSPRLIEETLRIDLKREPDVATAMVANLDNPRRIWERIVENELTEEAVQLLEIVFTYGSVGLVELEETWTWYRRESEREADGRRFRHALQVLDGTMLVIDEGVVSFHNPSIADYIRFHLNAGRGQLGALLASCGDMQQVVRLVNAGRLADGGGIITQLMQLKEELTSAVLGAEDTVDDDREDHLEWALDTAETIGSSSLADYVAERALELPRWSENTKDLLRLADSLEGSRLITQEVSAEFRALVDDHVSSQISERVAGGWIDVNNWYAYLDEPIGWLADGTLLDDMVECALEELRELAAEPGDLSEASIGFLEALLGFLTDNDAHLLHEEEFRAVDRIREQLTRAREAAWRSLPERSPDRGRPVKLPPNPRHEQVVVVSEFMSDLGNAESDEPG</sequence>
<reference evidence="4 5" key="1">
    <citation type="submission" date="2024-09" db="EMBL/GenBank/DDBJ databases">
        <title>The Natural Products Discovery Center: Release of the First 8490 Sequenced Strains for Exploring Actinobacteria Biosynthetic Diversity.</title>
        <authorList>
            <person name="Kalkreuter E."/>
            <person name="Kautsar S.A."/>
            <person name="Yang D."/>
            <person name="Bader C.D."/>
            <person name="Teijaro C.N."/>
            <person name="Fluegel L."/>
            <person name="Davis C.M."/>
            <person name="Simpson J.R."/>
            <person name="Lauterbach L."/>
            <person name="Steele A.D."/>
            <person name="Gui C."/>
            <person name="Meng S."/>
            <person name="Li G."/>
            <person name="Viehrig K."/>
            <person name="Ye F."/>
            <person name="Su P."/>
            <person name="Kiefer A.F."/>
            <person name="Nichols A."/>
            <person name="Cepeda A.J."/>
            <person name="Yan W."/>
            <person name="Fan B."/>
            <person name="Jiang Y."/>
            <person name="Adhikari A."/>
            <person name="Zheng C.-J."/>
            <person name="Schuster L."/>
            <person name="Cowan T.M."/>
            <person name="Smanski M.J."/>
            <person name="Chevrette M.G."/>
            <person name="De Carvalho L.P.S."/>
            <person name="Shen B."/>
        </authorList>
    </citation>
    <scope>NUCLEOTIDE SEQUENCE [LARGE SCALE GENOMIC DNA]</scope>
    <source>
        <strain evidence="4 5">NPDC058428</strain>
    </source>
</reference>